<proteinExistence type="predicted"/>
<reference evidence="1" key="1">
    <citation type="journal article" date="2015" name="Proc. Natl. Acad. Sci. U.S.A.">
        <title>Networks of energetic and metabolic interactions define dynamics in microbial communities.</title>
        <authorList>
            <person name="Embree M."/>
            <person name="Liu J.K."/>
            <person name="Al-Bassam M.M."/>
            <person name="Zengler K."/>
        </authorList>
    </citation>
    <scope>NUCLEOTIDE SEQUENCE</scope>
</reference>
<sequence>MITTAQLHHVAEKEGLRFDQAEKDYVILWLLSGLTHSGAKKHGWVFKGGTCLRHCYYDGYRFSEDIDFSCRPGRDNLDTSIRLLDTVNAWVFQESGVRLSMRDPLTAPGDFQIEIPVEYNRGGARRQGLPQVKVHLTFDEPILDKTVDRSVTPYYPDLLPFGITAYSKKEILVEKLRSLLQQKKKWPRPRDLYDLWYILCKSGEPFSWKELKPLFDEKCRVRDVQPDIAGLTSDTLREWNENAWRDRLAPMLQDVPDFDRVWKEWVKTFHVLLKNTK</sequence>
<organism evidence="1">
    <name type="scientific">hydrocarbon metagenome</name>
    <dbReference type="NCBI Taxonomy" id="938273"/>
    <lineage>
        <taxon>unclassified sequences</taxon>
        <taxon>metagenomes</taxon>
        <taxon>ecological metagenomes</taxon>
    </lineage>
</organism>
<dbReference type="AlphaFoldDB" id="A0A0W8FT58"/>
<accession>A0A0W8FT58</accession>
<comment type="caution">
    <text evidence="1">The sequence shown here is derived from an EMBL/GenBank/DDBJ whole genome shotgun (WGS) entry which is preliminary data.</text>
</comment>
<dbReference type="Gene3D" id="3.10.450.620">
    <property type="entry name" value="JHP933, nucleotidyltransferase-like core domain"/>
    <property type="match status" value="1"/>
</dbReference>
<evidence type="ECO:0008006" key="2">
    <source>
        <dbReference type="Google" id="ProtNLM"/>
    </source>
</evidence>
<evidence type="ECO:0000313" key="1">
    <source>
        <dbReference type="EMBL" id="KUG24071.1"/>
    </source>
</evidence>
<gene>
    <name evidence="1" type="ORF">ASZ90_006122</name>
</gene>
<dbReference type="Pfam" id="PF08843">
    <property type="entry name" value="AbiEii"/>
    <property type="match status" value="1"/>
</dbReference>
<protein>
    <recommendedName>
        <fullName evidence="2">Nucleotidyl transferase AbiEii/AbiGii toxin family protein</fullName>
    </recommendedName>
</protein>
<name>A0A0W8FT58_9ZZZZ</name>
<dbReference type="InterPro" id="IPR014942">
    <property type="entry name" value="AbiEii"/>
</dbReference>
<dbReference type="EMBL" id="LNQE01000864">
    <property type="protein sequence ID" value="KUG24071.1"/>
    <property type="molecule type" value="Genomic_DNA"/>
</dbReference>